<dbReference type="Proteomes" id="UP000292445">
    <property type="component" value="Unassembled WGS sequence"/>
</dbReference>
<proteinExistence type="predicted"/>
<name>A0A4Q7NI94_9BURK</name>
<reference evidence="2 3" key="1">
    <citation type="submission" date="2019-02" db="EMBL/GenBank/DDBJ databases">
        <title>Genomic Encyclopedia of Type Strains, Phase IV (KMG-IV): sequencing the most valuable type-strain genomes for metagenomic binning, comparative biology and taxonomic classification.</title>
        <authorList>
            <person name="Goeker M."/>
        </authorList>
    </citation>
    <scope>NUCLEOTIDE SEQUENCE [LARGE SCALE GENOMIC DNA]</scope>
    <source>
        <strain evidence="2 3">K24</strain>
    </source>
</reference>
<protein>
    <submittedName>
        <fullName evidence="2">Uncharacterized protein</fullName>
    </submittedName>
</protein>
<dbReference type="OrthoDB" id="8688684at2"/>
<evidence type="ECO:0000256" key="1">
    <source>
        <dbReference type="SAM" id="MobiDB-lite"/>
    </source>
</evidence>
<sequence>MKDRPSDTPAKPPTVIRERPADPNWLGVGSEGERRPREPVEPQAGSEPADVGRKMPGEVPPAGKPPARQGRDPDLA</sequence>
<gene>
    <name evidence="2" type="ORF">EV675_0595</name>
</gene>
<comment type="caution">
    <text evidence="2">The sequence shown here is derived from an EMBL/GenBank/DDBJ whole genome shotgun (WGS) entry which is preliminary data.</text>
</comment>
<organism evidence="2 3">
    <name type="scientific">Pigmentiphaga kullae</name>
    <dbReference type="NCBI Taxonomy" id="151784"/>
    <lineage>
        <taxon>Bacteria</taxon>
        <taxon>Pseudomonadati</taxon>
        <taxon>Pseudomonadota</taxon>
        <taxon>Betaproteobacteria</taxon>
        <taxon>Burkholderiales</taxon>
        <taxon>Alcaligenaceae</taxon>
        <taxon>Pigmentiphaga</taxon>
    </lineage>
</organism>
<accession>A0A4Q7NI94</accession>
<feature type="region of interest" description="Disordered" evidence="1">
    <location>
        <begin position="1"/>
        <end position="76"/>
    </location>
</feature>
<keyword evidence="3" id="KW-1185">Reference proteome</keyword>
<feature type="compositionally biased region" description="Basic and acidic residues" evidence="1">
    <location>
        <begin position="31"/>
        <end position="40"/>
    </location>
</feature>
<dbReference type="EMBL" id="SGXC01000001">
    <property type="protein sequence ID" value="RZS84578.1"/>
    <property type="molecule type" value="Genomic_DNA"/>
</dbReference>
<dbReference type="RefSeq" id="WP_130355929.1">
    <property type="nucleotide sequence ID" value="NZ_SGXC01000001.1"/>
</dbReference>
<dbReference type="AlphaFoldDB" id="A0A4Q7NI94"/>
<evidence type="ECO:0000313" key="2">
    <source>
        <dbReference type="EMBL" id="RZS84578.1"/>
    </source>
</evidence>
<evidence type="ECO:0000313" key="3">
    <source>
        <dbReference type="Proteomes" id="UP000292445"/>
    </source>
</evidence>